<dbReference type="SMART" id="SM00304">
    <property type="entry name" value="HAMP"/>
    <property type="match status" value="1"/>
</dbReference>
<evidence type="ECO:0000256" key="2">
    <source>
        <dbReference type="SAM" id="Phobius"/>
    </source>
</evidence>
<dbReference type="Pfam" id="PF00672">
    <property type="entry name" value="HAMP"/>
    <property type="match status" value="1"/>
</dbReference>
<keyword evidence="2" id="KW-1133">Transmembrane helix</keyword>
<dbReference type="SUPFAM" id="SSF48452">
    <property type="entry name" value="TPR-like"/>
    <property type="match status" value="1"/>
</dbReference>
<dbReference type="InterPro" id="IPR001932">
    <property type="entry name" value="PPM-type_phosphatase-like_dom"/>
</dbReference>
<feature type="transmembrane region" description="Helical" evidence="2">
    <location>
        <begin position="38"/>
        <end position="57"/>
    </location>
</feature>
<accession>A0A2N0BA14</accession>
<sequence>MTNFLQLNYYSIGYISGTIFSAFLLIYLLSLKGKSKQTWLLVGYFFFALLLNLGFVLRTSIFSPNIAKPASFIIALYTCFSNLLLLSFIYSFPKNRNRRESYVSFFVLTALGLFGYLYYILGNLNSEVVYNFDTQLFEFQTPQSTAPMSLIHFLTFLWILAVIFRKTIGEEREFRKTENNRETGFFHLLSPNARMLRSFGAAVVLHACFSAVYVLYATNKISFADFQLLLTSATSLQLFIYTVIYLNNSPQPSSFMVKIVGVTLVTTLTILSVVSRITFKINDTYFDEARNIEIETILKNITKLDKTIVPENVMYIASRPKSDGLFASNFKIEHKKLGAIQSKLLFQSEAAEMGKYLKRIPNKSLAVSKGEWREYYGIDESASVAVSKRMYRSLKTANGETILLVRYLFKLGDAVYEAGYAYSSYREMVDSIVLKMATIIVLTALLILLLFPYLFHGGLIHPLMVLLSGVKEVNEGKYDVSVPVQAEDEIGFLSRSFNHMVTSISSAQAKLQDYAETLEEKVTERTKELQQSLEKVQELKTKQDADYYLTSLLIQPLAQNKSSSQTVFVEFLTEQKKKFQFKRWASEIGGDLCVSSKIALKGRNYTVILNGDAMGKSMQGAGGALVLGSVFEAILERSRNSFDVMNLFPERWLKNTFIELHNIFTSFDGTMLVSVFVSLLDEESGLLYYMNAEHPLPAYFRDGIANFLPHRFFYRKLGMPINMETSLHINTFQFQPNDVLFIGSDGRDDILIKDKNEQGDEERNMNENEDLFLRFVERGNGQLQEIVQEIKNAGEVTDDISLIRVEYKLDAAIEFTEPEEVIKAYTKAREEFKQKNYDDTIALLEGILSKDPIYQRSRKVLKLLTNGYIQKKQYQKAAEIALHYSNATPDDSDCLFIISKCYKNSGNIKNATDFGERLRLRNPEHKQNLIHLSEIYQNAGDLSRATMLINEAKFYENNGNNHNE</sequence>
<dbReference type="InterPro" id="IPR011990">
    <property type="entry name" value="TPR-like_helical_dom_sf"/>
</dbReference>
<dbReference type="Pfam" id="PF07228">
    <property type="entry name" value="SpoIIE"/>
    <property type="match status" value="1"/>
</dbReference>
<dbReference type="PROSITE" id="PS50885">
    <property type="entry name" value="HAMP"/>
    <property type="match status" value="1"/>
</dbReference>
<name>A0A2N0BA14_9LEPT</name>
<evidence type="ECO:0000256" key="1">
    <source>
        <dbReference type="SAM" id="Coils"/>
    </source>
</evidence>
<comment type="caution">
    <text evidence="4">The sequence shown here is derived from an EMBL/GenBank/DDBJ whole genome shotgun (WGS) entry which is preliminary data.</text>
</comment>
<dbReference type="OrthoDB" id="369336at2"/>
<evidence type="ECO:0000313" key="4">
    <source>
        <dbReference type="EMBL" id="PJZ93400.1"/>
    </source>
</evidence>
<keyword evidence="2" id="KW-0472">Membrane</keyword>
<dbReference type="CDD" id="cd06225">
    <property type="entry name" value="HAMP"/>
    <property type="match status" value="1"/>
</dbReference>
<feature type="coiled-coil region" evidence="1">
    <location>
        <begin position="504"/>
        <end position="542"/>
    </location>
</feature>
<reference evidence="4" key="1">
    <citation type="submission" date="2017-07" db="EMBL/GenBank/DDBJ databases">
        <title>Leptospira spp. isolated from tropical soils.</title>
        <authorList>
            <person name="Thibeaux R."/>
            <person name="Iraola G."/>
            <person name="Ferres I."/>
            <person name="Bierque E."/>
            <person name="Girault D."/>
            <person name="Soupe-Gilbert M.-E."/>
            <person name="Picardeau M."/>
            <person name="Goarant C."/>
        </authorList>
    </citation>
    <scope>NUCLEOTIDE SEQUENCE [LARGE SCALE GENOMIC DNA]</scope>
    <source>
        <strain evidence="4">ATI7-C-A5</strain>
    </source>
</reference>
<dbReference type="PANTHER" id="PTHR32089:SF114">
    <property type="entry name" value="METHYL-ACCEPTING CHEMOTAXIS PROTEIN MCPB"/>
    <property type="match status" value="1"/>
</dbReference>
<feature type="transmembrane region" description="Helical" evidence="2">
    <location>
        <begin position="259"/>
        <end position="279"/>
    </location>
</feature>
<gene>
    <name evidence="4" type="ORF">CH379_07990</name>
</gene>
<dbReference type="InterPro" id="IPR036457">
    <property type="entry name" value="PPM-type-like_dom_sf"/>
</dbReference>
<dbReference type="GO" id="GO:0016020">
    <property type="term" value="C:membrane"/>
    <property type="evidence" value="ECO:0007669"/>
    <property type="project" value="InterPro"/>
</dbReference>
<feature type="transmembrane region" description="Helical" evidence="2">
    <location>
        <begin position="12"/>
        <end position="31"/>
    </location>
</feature>
<proteinExistence type="predicted"/>
<dbReference type="PANTHER" id="PTHR32089">
    <property type="entry name" value="METHYL-ACCEPTING CHEMOTAXIS PROTEIN MCPB"/>
    <property type="match status" value="1"/>
</dbReference>
<evidence type="ECO:0000259" key="3">
    <source>
        <dbReference type="PROSITE" id="PS50885"/>
    </source>
</evidence>
<feature type="domain" description="HAMP" evidence="3">
    <location>
        <begin position="457"/>
        <end position="509"/>
    </location>
</feature>
<dbReference type="GO" id="GO:0007165">
    <property type="term" value="P:signal transduction"/>
    <property type="evidence" value="ECO:0007669"/>
    <property type="project" value="InterPro"/>
</dbReference>
<dbReference type="EMBL" id="NPEF01000064">
    <property type="protein sequence ID" value="PJZ93400.1"/>
    <property type="molecule type" value="Genomic_DNA"/>
</dbReference>
<dbReference type="Gene3D" id="1.25.40.10">
    <property type="entry name" value="Tetratricopeptide repeat domain"/>
    <property type="match status" value="1"/>
</dbReference>
<feature type="transmembrane region" description="Helical" evidence="2">
    <location>
        <begin position="102"/>
        <end position="121"/>
    </location>
</feature>
<dbReference type="InterPro" id="IPR003660">
    <property type="entry name" value="HAMP_dom"/>
</dbReference>
<dbReference type="AlphaFoldDB" id="A0A2N0BA14"/>
<protein>
    <recommendedName>
        <fullName evidence="3">HAMP domain-containing protein</fullName>
    </recommendedName>
</protein>
<feature type="transmembrane region" description="Helical" evidence="2">
    <location>
        <begin position="146"/>
        <end position="164"/>
    </location>
</feature>
<dbReference type="Gene3D" id="6.10.340.10">
    <property type="match status" value="1"/>
</dbReference>
<dbReference type="SUPFAM" id="SSF158472">
    <property type="entry name" value="HAMP domain-like"/>
    <property type="match status" value="1"/>
</dbReference>
<feature type="transmembrane region" description="Helical" evidence="2">
    <location>
        <begin position="69"/>
        <end position="90"/>
    </location>
</feature>
<feature type="transmembrane region" description="Helical" evidence="2">
    <location>
        <begin position="228"/>
        <end position="247"/>
    </location>
</feature>
<keyword evidence="1" id="KW-0175">Coiled coil</keyword>
<feature type="transmembrane region" description="Helical" evidence="2">
    <location>
        <begin position="196"/>
        <end position="216"/>
    </location>
</feature>
<feature type="transmembrane region" description="Helical" evidence="2">
    <location>
        <begin position="432"/>
        <end position="455"/>
    </location>
</feature>
<dbReference type="Gene3D" id="3.60.40.10">
    <property type="entry name" value="PPM-type phosphatase domain"/>
    <property type="match status" value="1"/>
</dbReference>
<keyword evidence="2" id="KW-0812">Transmembrane</keyword>
<organism evidence="4">
    <name type="scientific">Leptospira ellisii</name>
    <dbReference type="NCBI Taxonomy" id="2023197"/>
    <lineage>
        <taxon>Bacteria</taxon>
        <taxon>Pseudomonadati</taxon>
        <taxon>Spirochaetota</taxon>
        <taxon>Spirochaetia</taxon>
        <taxon>Leptospirales</taxon>
        <taxon>Leptospiraceae</taxon>
        <taxon>Leptospira</taxon>
    </lineage>
</organism>